<evidence type="ECO:0000313" key="4">
    <source>
        <dbReference type="Proteomes" id="UP001365405"/>
    </source>
</evidence>
<feature type="signal peptide" evidence="1">
    <location>
        <begin position="1"/>
        <end position="30"/>
    </location>
</feature>
<name>A0ABU9CD62_9BURK</name>
<feature type="chain" id="PRO_5045334138" evidence="1">
    <location>
        <begin position="31"/>
        <end position="298"/>
    </location>
</feature>
<keyword evidence="4" id="KW-1185">Reference proteome</keyword>
<evidence type="ECO:0000313" key="3">
    <source>
        <dbReference type="EMBL" id="MEK8049813.1"/>
    </source>
</evidence>
<dbReference type="InterPro" id="IPR013424">
    <property type="entry name" value="Ice-binding_C"/>
</dbReference>
<evidence type="ECO:0000256" key="1">
    <source>
        <dbReference type="SAM" id="SignalP"/>
    </source>
</evidence>
<organism evidence="3 4">
    <name type="scientific">Pseudaquabacterium inlustre</name>
    <dbReference type="NCBI Taxonomy" id="2984192"/>
    <lineage>
        <taxon>Bacteria</taxon>
        <taxon>Pseudomonadati</taxon>
        <taxon>Pseudomonadota</taxon>
        <taxon>Betaproteobacteria</taxon>
        <taxon>Burkholderiales</taxon>
        <taxon>Sphaerotilaceae</taxon>
        <taxon>Pseudaquabacterium</taxon>
    </lineage>
</organism>
<dbReference type="Pfam" id="PF07589">
    <property type="entry name" value="PEP-CTERM"/>
    <property type="match status" value="1"/>
</dbReference>
<protein>
    <submittedName>
        <fullName evidence="3">PEP-CTERM sorting domain-containing protein</fullName>
    </submittedName>
</protein>
<accession>A0ABU9CD62</accession>
<comment type="caution">
    <text evidence="3">The sequence shown here is derived from an EMBL/GenBank/DDBJ whole genome shotgun (WGS) entry which is preliminary data.</text>
</comment>
<dbReference type="RefSeq" id="WP_341409489.1">
    <property type="nucleotide sequence ID" value="NZ_JBBUTH010000003.1"/>
</dbReference>
<reference evidence="3 4" key="1">
    <citation type="submission" date="2024-04" db="EMBL/GenBank/DDBJ databases">
        <title>Novel species of the genus Ideonella isolated from streams.</title>
        <authorList>
            <person name="Lu H."/>
        </authorList>
    </citation>
    <scope>NUCLEOTIDE SEQUENCE [LARGE SCALE GENOMIC DNA]</scope>
    <source>
        <strain evidence="3 4">DXS22W</strain>
    </source>
</reference>
<proteinExistence type="predicted"/>
<feature type="domain" description="Ice-binding protein C-terminal" evidence="2">
    <location>
        <begin position="273"/>
        <end position="297"/>
    </location>
</feature>
<dbReference type="EMBL" id="JBBUTH010000003">
    <property type="protein sequence ID" value="MEK8049813.1"/>
    <property type="molecule type" value="Genomic_DNA"/>
</dbReference>
<gene>
    <name evidence="3" type="ORF">AACH10_06160</name>
</gene>
<evidence type="ECO:0000259" key="2">
    <source>
        <dbReference type="Pfam" id="PF07589"/>
    </source>
</evidence>
<sequence>MFQLAGAWRRASWLAGVLVASGLLAGPAQARGVVVVAGGYDPLAAAIAPCASASVLLPAGGAAVSDCTAIQATTEAVWSASQDSRIDTINRLVSQTQEVYGAARPNWAAPFSDSGQVAAAQAGEPFYLPTGLTDFVEHAAAVDGSVSSGLFTLQALATPMFSVTDGQLRTTLLWDLTLHLNQSVSGPFILDMSGGTVYGDPGVNRAWRLSYLFEGGSFAAGTDLSVQLPALSWSYPLASPTMGPDFQPVTHALAGTLNVEHVALYLDPVTLAPVPEPATALLWAGGVALLGWARRRRG</sequence>
<keyword evidence="1" id="KW-0732">Signal</keyword>
<dbReference type="Proteomes" id="UP001365405">
    <property type="component" value="Unassembled WGS sequence"/>
</dbReference>